<accession>A0ABN7RNZ8</accession>
<dbReference type="EMBL" id="OU015568">
    <property type="protein sequence ID" value="CAG5079305.1"/>
    <property type="molecule type" value="Genomic_DNA"/>
</dbReference>
<proteinExistence type="predicted"/>
<dbReference type="InterPro" id="IPR008253">
    <property type="entry name" value="Marvel"/>
</dbReference>
<protein>
    <submittedName>
        <fullName evidence="8">Oidioi.mRNA.OKI2018_I69.PAR.g9221.t1.cds</fullName>
    </submittedName>
</protein>
<evidence type="ECO:0000256" key="3">
    <source>
        <dbReference type="ARBA" id="ARBA00022989"/>
    </source>
</evidence>
<feature type="transmembrane region" description="Helical" evidence="6">
    <location>
        <begin position="77"/>
        <end position="97"/>
    </location>
</feature>
<feature type="transmembrane region" description="Helical" evidence="6">
    <location>
        <begin position="223"/>
        <end position="249"/>
    </location>
</feature>
<feature type="transmembrane region" description="Helical" evidence="6">
    <location>
        <begin position="46"/>
        <end position="65"/>
    </location>
</feature>
<reference evidence="8 9" key="1">
    <citation type="submission" date="2021-04" db="EMBL/GenBank/DDBJ databases">
        <authorList>
            <person name="Bliznina A."/>
        </authorList>
    </citation>
    <scope>NUCLEOTIDE SEQUENCE [LARGE SCALE GENOMIC DNA]</scope>
</reference>
<dbReference type="PANTHER" id="PTHR22776">
    <property type="entry name" value="MARVEL-CONTAINING POTENTIAL LIPID RAFT-ASSOCIATED PROTEIN"/>
    <property type="match status" value="1"/>
</dbReference>
<dbReference type="PROSITE" id="PS51225">
    <property type="entry name" value="MARVEL"/>
    <property type="match status" value="1"/>
</dbReference>
<dbReference type="PANTHER" id="PTHR22776:SF97">
    <property type="entry name" value="RE01453P"/>
    <property type="match status" value="1"/>
</dbReference>
<evidence type="ECO:0000256" key="4">
    <source>
        <dbReference type="ARBA" id="ARBA00023136"/>
    </source>
</evidence>
<dbReference type="InterPro" id="IPR050578">
    <property type="entry name" value="MARVEL-CKLF_proteins"/>
</dbReference>
<keyword evidence="9" id="KW-1185">Reference proteome</keyword>
<feature type="transmembrane region" description="Helical" evidence="6">
    <location>
        <begin position="118"/>
        <end position="142"/>
    </location>
</feature>
<evidence type="ECO:0000313" key="8">
    <source>
        <dbReference type="EMBL" id="CAG5079305.1"/>
    </source>
</evidence>
<evidence type="ECO:0000256" key="6">
    <source>
        <dbReference type="SAM" id="Phobius"/>
    </source>
</evidence>
<name>A0ABN7RNZ8_OIKDI</name>
<keyword evidence="2 5" id="KW-0812">Transmembrane</keyword>
<dbReference type="Pfam" id="PF01284">
    <property type="entry name" value="MARVEL"/>
    <property type="match status" value="1"/>
</dbReference>
<organism evidence="8 9">
    <name type="scientific">Oikopleura dioica</name>
    <name type="common">Tunicate</name>
    <dbReference type="NCBI Taxonomy" id="34765"/>
    <lineage>
        <taxon>Eukaryota</taxon>
        <taxon>Metazoa</taxon>
        <taxon>Chordata</taxon>
        <taxon>Tunicata</taxon>
        <taxon>Appendicularia</taxon>
        <taxon>Copelata</taxon>
        <taxon>Oikopleuridae</taxon>
        <taxon>Oikopleura</taxon>
    </lineage>
</organism>
<evidence type="ECO:0000256" key="2">
    <source>
        <dbReference type="ARBA" id="ARBA00022692"/>
    </source>
</evidence>
<gene>
    <name evidence="8" type="ORF">OKIOD_LOCUS779</name>
</gene>
<sequence length="339" mass="37715">MSHMGRNMRNDSKMYSHPAYSVRTSETVVTGVDDQFIKSKEGILKILQVVFGAIAWIIMASLPYMRMIYTQGHTAPFHAIMTLELLAWIVTVIILISKACGTGMNSKGFAGCMYKSTWVFILNFILFAFFLIAACILAANAYRFDLGSSAYSSFGNRGRMQEMNRYGYEIGRNQQNGEGGTFNLGSCDSFNVNQPYCAMHAEECRKFFDDCMKIASGTGYNKYFVNAITACVFAFITTILYLVSMVLAFKDGGWTPSIPDLASFNPLEKEEISNDIEFGNDDDLNRSLRKNTWKNQSKQGRSSKAEITYSEANSGIVKPTLSSTLSKNSVFTSNGANLI</sequence>
<evidence type="ECO:0000256" key="5">
    <source>
        <dbReference type="PROSITE-ProRule" id="PRU00581"/>
    </source>
</evidence>
<evidence type="ECO:0000256" key="1">
    <source>
        <dbReference type="ARBA" id="ARBA00004141"/>
    </source>
</evidence>
<evidence type="ECO:0000259" key="7">
    <source>
        <dbReference type="PROSITE" id="PS51225"/>
    </source>
</evidence>
<feature type="domain" description="MARVEL" evidence="7">
    <location>
        <begin position="36"/>
        <end position="253"/>
    </location>
</feature>
<keyword evidence="3 6" id="KW-1133">Transmembrane helix</keyword>
<evidence type="ECO:0000313" key="9">
    <source>
        <dbReference type="Proteomes" id="UP001158576"/>
    </source>
</evidence>
<dbReference type="Proteomes" id="UP001158576">
    <property type="component" value="Chromosome PAR"/>
</dbReference>
<comment type="subcellular location">
    <subcellularLocation>
        <location evidence="1">Membrane</location>
        <topology evidence="1">Multi-pass membrane protein</topology>
    </subcellularLocation>
</comment>
<keyword evidence="4 5" id="KW-0472">Membrane</keyword>